<organism evidence="2 3">
    <name type="scientific">Streptomyces dangxiongensis</name>
    <dbReference type="NCBI Taxonomy" id="1442032"/>
    <lineage>
        <taxon>Bacteria</taxon>
        <taxon>Bacillati</taxon>
        <taxon>Actinomycetota</taxon>
        <taxon>Actinomycetes</taxon>
        <taxon>Kitasatosporales</taxon>
        <taxon>Streptomycetaceae</taxon>
        <taxon>Streptomyces</taxon>
    </lineage>
</organism>
<feature type="region of interest" description="Disordered" evidence="1">
    <location>
        <begin position="89"/>
        <end position="171"/>
    </location>
</feature>
<reference evidence="2 3" key="1">
    <citation type="submission" date="2018-10" db="EMBL/GenBank/DDBJ databases">
        <title>The genome of Streptomyces dangxiongensis Z022.</title>
        <authorList>
            <person name="Zhang B."/>
        </authorList>
    </citation>
    <scope>NUCLEOTIDE SEQUENCE [LARGE SCALE GENOMIC DNA]</scope>
    <source>
        <strain evidence="2 3">Z022</strain>
    </source>
</reference>
<evidence type="ECO:0000256" key="1">
    <source>
        <dbReference type="SAM" id="MobiDB-lite"/>
    </source>
</evidence>
<dbReference type="Proteomes" id="UP000268329">
    <property type="component" value="Chromosome"/>
</dbReference>
<dbReference type="OrthoDB" id="5526311at2"/>
<evidence type="ECO:0000313" key="2">
    <source>
        <dbReference type="EMBL" id="AYN43353.1"/>
    </source>
</evidence>
<dbReference type="EMBL" id="CP033073">
    <property type="protein sequence ID" value="AYN43353.1"/>
    <property type="molecule type" value="Genomic_DNA"/>
</dbReference>
<dbReference type="KEGG" id="sdd:D9753_35930"/>
<accession>A0A3G2JLT0</accession>
<keyword evidence="3" id="KW-1185">Reference proteome</keyword>
<name>A0A3G2JLT0_9ACTN</name>
<feature type="region of interest" description="Disordered" evidence="1">
    <location>
        <begin position="17"/>
        <end position="46"/>
    </location>
</feature>
<proteinExistence type="predicted"/>
<evidence type="ECO:0000313" key="3">
    <source>
        <dbReference type="Proteomes" id="UP000268329"/>
    </source>
</evidence>
<gene>
    <name evidence="2" type="ORF">D9753_35930</name>
</gene>
<protein>
    <submittedName>
        <fullName evidence="2">Uncharacterized protein</fullName>
    </submittedName>
</protein>
<feature type="compositionally biased region" description="Low complexity" evidence="1">
    <location>
        <begin position="153"/>
        <end position="171"/>
    </location>
</feature>
<feature type="compositionally biased region" description="Polar residues" evidence="1">
    <location>
        <begin position="97"/>
        <end position="115"/>
    </location>
</feature>
<sequence length="171" mass="18209">MQTAASAGRVRCGGCRGRPCDTFRPRQRGGPRPTCPPPHPDGARDKAGNWVQFAHQLVSQGGKFAPDAWAQQFVDAGTEFAGPVPERAVGAAAGQPQIENPSWTTSSVSIPSQFAATCWPRRRRSTPPTATPVPRPGRRTKSPAGPSPPTTPRAPSSSPRTPCPRSRTARR</sequence>
<dbReference type="AlphaFoldDB" id="A0A3G2JLT0"/>